<protein>
    <submittedName>
        <fullName evidence="1">Uncharacterized protein</fullName>
    </submittedName>
</protein>
<name>A0AAD2DA71_EUPCR</name>
<dbReference type="AlphaFoldDB" id="A0AAD2DA71"/>
<keyword evidence="2" id="KW-1185">Reference proteome</keyword>
<evidence type="ECO:0000313" key="1">
    <source>
        <dbReference type="EMBL" id="CAI2386884.1"/>
    </source>
</evidence>
<dbReference type="EMBL" id="CAMPGE010029417">
    <property type="protein sequence ID" value="CAI2386884.1"/>
    <property type="molecule type" value="Genomic_DNA"/>
</dbReference>
<evidence type="ECO:0000313" key="2">
    <source>
        <dbReference type="Proteomes" id="UP001295684"/>
    </source>
</evidence>
<comment type="caution">
    <text evidence="1">The sequence shown here is derived from an EMBL/GenBank/DDBJ whole genome shotgun (WGS) entry which is preliminary data.</text>
</comment>
<proteinExistence type="predicted"/>
<sequence length="341" mass="38784">MYTLPSRDSSQLHLPTFSITSPALKPHFLYQIKSTKSAPGQVDVMQAKKDLSKKIIKERRQSRETPKFPHKKSTVRKSLSLLAKKAYRVHRKALPPIITKEGLKNYKRHLYSLDSDFEEFLQKGHVSALKDINKSFDPYNNAESLACNQAYQGNENKSVAVYSMCCDNKLKIHQTPPNTRNLKPQGLEMTQHFAKMTKFGENARSGYEDKLEPSSNNPLFRNSKAIKPSKKVKLSRTLSTVKNLSTFKNQDFSDFPSIYREETTRSTVSNSKTAQKINLKLSRNLDIQEVYRGGNQSRVTSSAKTRANITNTSSDYVKQCEKQIPYSNLATFTRSSTLSQV</sequence>
<gene>
    <name evidence="1" type="ORF">ECRASSUSDP1_LOCUS28509</name>
</gene>
<reference evidence="1" key="1">
    <citation type="submission" date="2023-07" db="EMBL/GenBank/DDBJ databases">
        <authorList>
            <consortium name="AG Swart"/>
            <person name="Singh M."/>
            <person name="Singh A."/>
            <person name="Seah K."/>
            <person name="Emmerich C."/>
        </authorList>
    </citation>
    <scope>NUCLEOTIDE SEQUENCE</scope>
    <source>
        <strain evidence="1">DP1</strain>
    </source>
</reference>
<accession>A0AAD2DA71</accession>
<organism evidence="1 2">
    <name type="scientific">Euplotes crassus</name>
    <dbReference type="NCBI Taxonomy" id="5936"/>
    <lineage>
        <taxon>Eukaryota</taxon>
        <taxon>Sar</taxon>
        <taxon>Alveolata</taxon>
        <taxon>Ciliophora</taxon>
        <taxon>Intramacronucleata</taxon>
        <taxon>Spirotrichea</taxon>
        <taxon>Hypotrichia</taxon>
        <taxon>Euplotida</taxon>
        <taxon>Euplotidae</taxon>
        <taxon>Moneuplotes</taxon>
    </lineage>
</organism>
<dbReference type="Proteomes" id="UP001295684">
    <property type="component" value="Unassembled WGS sequence"/>
</dbReference>